<dbReference type="GO" id="GO:0031573">
    <property type="term" value="P:mitotic intra-S DNA damage checkpoint signaling"/>
    <property type="evidence" value="ECO:0007669"/>
    <property type="project" value="EnsemblFungi"/>
</dbReference>
<feature type="compositionally biased region" description="Basic and acidic residues" evidence="3">
    <location>
        <begin position="461"/>
        <end position="479"/>
    </location>
</feature>
<name>S9W5M6_SCHCR</name>
<evidence type="ECO:0000259" key="4">
    <source>
        <dbReference type="PROSITE" id="PS50006"/>
    </source>
</evidence>
<dbReference type="SUPFAM" id="SSF49879">
    <property type="entry name" value="SMAD/FHA domain"/>
    <property type="match status" value="1"/>
</dbReference>
<dbReference type="eggNOG" id="ENOG502RS0G">
    <property type="taxonomic scope" value="Eukaryota"/>
</dbReference>
<feature type="compositionally biased region" description="Acidic residues" evidence="3">
    <location>
        <begin position="600"/>
        <end position="611"/>
    </location>
</feature>
<dbReference type="InterPro" id="IPR036420">
    <property type="entry name" value="BRCT_dom_sf"/>
</dbReference>
<accession>S9W5M6</accession>
<protein>
    <submittedName>
        <fullName evidence="5">Mre11 complex subunit Nbs1</fullName>
    </submittedName>
</protein>
<dbReference type="GeneID" id="25037232"/>
<dbReference type="GO" id="GO:0140031">
    <property type="term" value="F:phosphorylation-dependent protein binding"/>
    <property type="evidence" value="ECO:0007669"/>
    <property type="project" value="EnsemblFungi"/>
</dbReference>
<dbReference type="InterPro" id="IPR000253">
    <property type="entry name" value="FHA_dom"/>
</dbReference>
<dbReference type="InterPro" id="IPR008984">
    <property type="entry name" value="SMAD_FHA_dom_sf"/>
</dbReference>
<feature type="compositionally biased region" description="Polar residues" evidence="3">
    <location>
        <begin position="447"/>
        <end position="457"/>
    </location>
</feature>
<feature type="domain" description="FHA" evidence="4">
    <location>
        <begin position="23"/>
        <end position="86"/>
    </location>
</feature>
<dbReference type="PROSITE" id="PS50006">
    <property type="entry name" value="FHA_DOMAIN"/>
    <property type="match status" value="1"/>
</dbReference>
<feature type="region of interest" description="Disordered" evidence="3">
    <location>
        <begin position="341"/>
        <end position="490"/>
    </location>
</feature>
<dbReference type="HOGENOM" id="CLU_445609_0_0_1"/>
<dbReference type="OrthoDB" id="552194at2759"/>
<comment type="subcellular location">
    <subcellularLocation>
        <location evidence="1">Chromosome</location>
    </subcellularLocation>
</comment>
<dbReference type="GO" id="GO:0000722">
    <property type="term" value="P:telomere maintenance via recombination"/>
    <property type="evidence" value="ECO:0007669"/>
    <property type="project" value="EnsemblFungi"/>
</dbReference>
<dbReference type="STRING" id="653667.S9W5M6"/>
<reference evidence="5 6" key="1">
    <citation type="journal article" date="2011" name="Science">
        <title>Comparative functional genomics of the fission yeasts.</title>
        <authorList>
            <person name="Rhind N."/>
            <person name="Chen Z."/>
            <person name="Yassour M."/>
            <person name="Thompson D.A."/>
            <person name="Haas B.J."/>
            <person name="Habib N."/>
            <person name="Wapinski I."/>
            <person name="Roy S."/>
            <person name="Lin M.F."/>
            <person name="Heiman D.I."/>
            <person name="Young S.K."/>
            <person name="Furuya K."/>
            <person name="Guo Y."/>
            <person name="Pidoux A."/>
            <person name="Chen H.M."/>
            <person name="Robbertse B."/>
            <person name="Goldberg J.M."/>
            <person name="Aoki K."/>
            <person name="Bayne E.H."/>
            <person name="Berlin A.M."/>
            <person name="Desjardins C.A."/>
            <person name="Dobbs E."/>
            <person name="Dukaj L."/>
            <person name="Fan L."/>
            <person name="FitzGerald M.G."/>
            <person name="French C."/>
            <person name="Gujja S."/>
            <person name="Hansen K."/>
            <person name="Keifenheim D."/>
            <person name="Levin J.Z."/>
            <person name="Mosher R.A."/>
            <person name="Mueller C.A."/>
            <person name="Pfiffner J."/>
            <person name="Priest M."/>
            <person name="Russ C."/>
            <person name="Smialowska A."/>
            <person name="Swoboda P."/>
            <person name="Sykes S.M."/>
            <person name="Vaughn M."/>
            <person name="Vengrova S."/>
            <person name="Yoder R."/>
            <person name="Zeng Q."/>
            <person name="Allshire R."/>
            <person name="Baulcombe D."/>
            <person name="Birren B.W."/>
            <person name="Brown W."/>
            <person name="Ekwall K."/>
            <person name="Kellis M."/>
            <person name="Leatherwood J."/>
            <person name="Levin H."/>
            <person name="Margalit H."/>
            <person name="Martienssen R."/>
            <person name="Nieduszynski C.A."/>
            <person name="Spatafora J.W."/>
            <person name="Friedman N."/>
            <person name="Dalgaard J.Z."/>
            <person name="Baumann P."/>
            <person name="Niki H."/>
            <person name="Regev A."/>
            <person name="Nusbaum C."/>
        </authorList>
    </citation>
    <scope>NUCLEOTIDE SEQUENCE [LARGE SCALE GENOMIC DNA]</scope>
    <source>
        <strain evidence="6">OY26 / ATCC MYA-4695 / CBS 11777 / NBRC 106824 / NRRL Y48691</strain>
    </source>
</reference>
<keyword evidence="2" id="KW-0158">Chromosome</keyword>
<dbReference type="GO" id="GO:0035861">
    <property type="term" value="C:site of double-strand break"/>
    <property type="evidence" value="ECO:0007669"/>
    <property type="project" value="EnsemblFungi"/>
</dbReference>
<dbReference type="Pfam" id="PF00498">
    <property type="entry name" value="FHA"/>
    <property type="match status" value="1"/>
</dbReference>
<proteinExistence type="predicted"/>
<dbReference type="Proteomes" id="UP000015464">
    <property type="component" value="Unassembled WGS sequence"/>
</dbReference>
<dbReference type="GO" id="GO:0140463">
    <property type="term" value="F:chromatin-protein adaptor activity"/>
    <property type="evidence" value="ECO:0007669"/>
    <property type="project" value="EnsemblFungi"/>
</dbReference>
<evidence type="ECO:0000256" key="3">
    <source>
        <dbReference type="SAM" id="MobiDB-lite"/>
    </source>
</evidence>
<feature type="compositionally biased region" description="Basic and acidic residues" evidence="3">
    <location>
        <begin position="586"/>
        <end position="599"/>
    </location>
</feature>
<dbReference type="Gene3D" id="3.40.50.10190">
    <property type="entry name" value="BRCT domain"/>
    <property type="match status" value="1"/>
</dbReference>
<feature type="region of interest" description="Disordered" evidence="3">
    <location>
        <begin position="310"/>
        <end position="329"/>
    </location>
</feature>
<evidence type="ECO:0000256" key="2">
    <source>
        <dbReference type="ARBA" id="ARBA00022454"/>
    </source>
</evidence>
<dbReference type="RefSeq" id="XP_013021026.1">
    <property type="nucleotide sequence ID" value="XM_013165572.1"/>
</dbReference>
<evidence type="ECO:0000256" key="1">
    <source>
        <dbReference type="ARBA" id="ARBA00004286"/>
    </source>
</evidence>
<organism evidence="5 6">
    <name type="scientific">Schizosaccharomyces cryophilus (strain OY26 / ATCC MYA-4695 / CBS 11777 / NBRC 106824 / NRRL Y48691)</name>
    <name type="common">Fission yeast</name>
    <dbReference type="NCBI Taxonomy" id="653667"/>
    <lineage>
        <taxon>Eukaryota</taxon>
        <taxon>Fungi</taxon>
        <taxon>Dikarya</taxon>
        <taxon>Ascomycota</taxon>
        <taxon>Taphrinomycotina</taxon>
        <taxon>Schizosaccharomycetes</taxon>
        <taxon>Schizosaccharomycetales</taxon>
        <taxon>Schizosaccharomycetaceae</taxon>
        <taxon>Schizosaccharomyces</taxon>
    </lineage>
</organism>
<feature type="region of interest" description="Disordered" evidence="3">
    <location>
        <begin position="551"/>
        <end position="618"/>
    </location>
</feature>
<dbReference type="OMA" id="VHRHHTD"/>
<dbReference type="SMART" id="SM00240">
    <property type="entry name" value="FHA"/>
    <property type="match status" value="1"/>
</dbReference>
<keyword evidence="6" id="KW-1185">Reference proteome</keyword>
<dbReference type="EMBL" id="KE546988">
    <property type="protein sequence ID" value="EPY53859.1"/>
    <property type="molecule type" value="Genomic_DNA"/>
</dbReference>
<dbReference type="Gene3D" id="2.60.200.20">
    <property type="match status" value="1"/>
</dbReference>
<dbReference type="CDD" id="cd22667">
    <property type="entry name" value="FHA_NBN"/>
    <property type="match status" value="1"/>
</dbReference>
<gene>
    <name evidence="5" type="ORF">SPOG_02911</name>
</gene>
<dbReference type="Gene3D" id="3.40.50.11080">
    <property type="match status" value="1"/>
</dbReference>
<feature type="compositionally biased region" description="Polar residues" evidence="3">
    <location>
        <begin position="396"/>
        <end position="405"/>
    </location>
</feature>
<evidence type="ECO:0000313" key="5">
    <source>
        <dbReference type="EMBL" id="EPY53859.1"/>
    </source>
</evidence>
<dbReference type="GO" id="GO:0000729">
    <property type="term" value="P:DNA double-strand break processing"/>
    <property type="evidence" value="ECO:0007669"/>
    <property type="project" value="EnsemblFungi"/>
</dbReference>
<dbReference type="GO" id="GO:0006303">
    <property type="term" value="P:double-strand break repair via nonhomologous end joining"/>
    <property type="evidence" value="ECO:0007669"/>
    <property type="project" value="EnsemblFungi"/>
</dbReference>
<dbReference type="AlphaFoldDB" id="S9W5M6"/>
<feature type="compositionally biased region" description="Basic and acidic residues" evidence="3">
    <location>
        <begin position="406"/>
        <end position="417"/>
    </location>
</feature>
<evidence type="ECO:0000313" key="6">
    <source>
        <dbReference type="Proteomes" id="UP000015464"/>
    </source>
</evidence>
<dbReference type="GO" id="GO:0030870">
    <property type="term" value="C:Mre11 complex"/>
    <property type="evidence" value="ECO:0007669"/>
    <property type="project" value="EnsemblFungi"/>
</dbReference>
<dbReference type="GO" id="GO:0140445">
    <property type="term" value="C:chromosome, telomeric repeat region"/>
    <property type="evidence" value="ECO:0007669"/>
    <property type="project" value="EnsemblFungi"/>
</dbReference>
<sequence length="618" mass="69960">MWVLSSSDGKLKETSRALLPGAYILGRSVKDDSSNIQVVSKSISKRHVQITVSPPKANFNKTEIPCAIEIQDLDTKFGTAVNDERVCPRQTYEKNASLEFSLGKCPTKFYLQWNNISICFDDQETMARWSTPLLLIGVPNSIHINHSITHFVPRKDSLSSVKVALAYIKDIKIVNESFVEALVNEKEKYLQNTNLIPKDISYLSTGRNHNAFFPKSAGDLRNSLGGLKCCSIDLDQELPKLLSLLGLDVHRHHTDDVQFLTSYYGERNIDFVIILKQKVISTILSQNKVFCLTFSDLWNILKEDNPKEVLHTKKTSHQQSKSSAPSTSLATSENVLDELFSNFKPVPRSPRSKRTLKSEGMLNVSKPRPPNSPLKKDYRENLEEERNAKLFPDNSKPLSVSSTGRESLDRTPLHESNPELGKSKKKTNKKDIGDKSKVISSHFAPLTLSTAGESESPNVKVKKERETSPLLLKAEHNEPPDTPLSEENLPKNLGSVEFISIHLPKKNEKKEAEFSKYKDRPNFKKFRRQGSKVHVAPPVFIPLSESRKGQNEVIDIDMDPVPQLMKKTNTDTRSPERISQQGSMEMRMDEQNLGDKRDANEDEEDEEDDEFGDLKFRF</sequence>
<feature type="compositionally biased region" description="Basic and acidic residues" evidence="3">
    <location>
        <begin position="374"/>
        <end position="388"/>
    </location>
</feature>